<name>A0A2V3J1V2_9FLOR</name>
<reference evidence="6 7" key="1">
    <citation type="journal article" date="2018" name="Mol. Biol. Evol.">
        <title>Analysis of the draft genome of the red seaweed Gracilariopsis chorda provides insights into genome size evolution in Rhodophyta.</title>
        <authorList>
            <person name="Lee J."/>
            <person name="Yang E.C."/>
            <person name="Graf L."/>
            <person name="Yang J.H."/>
            <person name="Qiu H."/>
            <person name="Zel Zion U."/>
            <person name="Chan C.X."/>
            <person name="Stephens T.G."/>
            <person name="Weber A.P.M."/>
            <person name="Boo G.H."/>
            <person name="Boo S.M."/>
            <person name="Kim K.M."/>
            <person name="Shin Y."/>
            <person name="Jung M."/>
            <person name="Lee S.J."/>
            <person name="Yim H.S."/>
            <person name="Lee J.H."/>
            <person name="Bhattacharya D."/>
            <person name="Yoon H.S."/>
        </authorList>
    </citation>
    <scope>NUCLEOTIDE SEQUENCE [LARGE SCALE GENOMIC DNA]</scope>
    <source>
        <strain evidence="6 7">SKKU-2015</strain>
        <tissue evidence="6">Whole body</tissue>
    </source>
</reference>
<dbReference type="CDD" id="cd05398">
    <property type="entry name" value="NT_ClassII-CCAase"/>
    <property type="match status" value="1"/>
</dbReference>
<dbReference type="STRING" id="448386.A0A2V3J1V2"/>
<proteinExistence type="inferred from homology"/>
<dbReference type="InterPro" id="IPR043519">
    <property type="entry name" value="NT_sf"/>
</dbReference>
<protein>
    <submittedName>
        <fullName evidence="6">Putative CCA tRNA nucleotidyltransferase 1</fullName>
    </submittedName>
</protein>
<dbReference type="GO" id="GO:0052927">
    <property type="term" value="F:CC tRNA cytidylyltransferase activity"/>
    <property type="evidence" value="ECO:0007669"/>
    <property type="project" value="TreeGrafter"/>
</dbReference>
<sequence>MTSRIPLTTWEKKVFAFLCSAAKHTTTSTPAVELRVVGGWVRDKLLGRNTNDIDIVVLHASGPQYALRLRDYAKAQRTHGLSEHADVPHVSSVIQFTPSKTASKFVDTAKVQIDGNSVDFVEVRSVDPLDSRGLKNYETSLEYDAFSRDFTINSLYYNLHTSRLEDFTNRGLEDLSKMIIGTPINPDATLRDDPLRAVRAVRFACELGFDLCQSLDKGLRDEKIHRLLGSEVSRERIGVEVVRCINSDPMKGLRLIQELGMAKAIFGYDEGFDNGVNRSEFALDIKSSVSSGDSVFPSSDQVLVFSSLIWDTQLVKLVLHEALRLSKKVAKRGRNIY</sequence>
<evidence type="ECO:0000313" key="7">
    <source>
        <dbReference type="Proteomes" id="UP000247409"/>
    </source>
</evidence>
<accession>A0A2V3J1V2</accession>
<dbReference type="GO" id="GO:0052929">
    <property type="term" value="F:ATP:3'-cytidine-cytidine-tRNA adenylyltransferase activity"/>
    <property type="evidence" value="ECO:0007669"/>
    <property type="project" value="TreeGrafter"/>
</dbReference>
<feature type="domain" description="Poly A polymerase head" evidence="5">
    <location>
        <begin position="34"/>
        <end position="180"/>
    </location>
</feature>
<evidence type="ECO:0000256" key="1">
    <source>
        <dbReference type="ARBA" id="ARBA00007265"/>
    </source>
</evidence>
<dbReference type="Pfam" id="PF01743">
    <property type="entry name" value="PolyA_pol"/>
    <property type="match status" value="1"/>
</dbReference>
<dbReference type="SUPFAM" id="SSF81891">
    <property type="entry name" value="Poly A polymerase C-terminal region-like"/>
    <property type="match status" value="1"/>
</dbReference>
<dbReference type="PANTHER" id="PTHR13734">
    <property type="entry name" value="TRNA-NUCLEOTIDYLTRANSFERASE"/>
    <property type="match status" value="1"/>
</dbReference>
<dbReference type="InterPro" id="IPR002646">
    <property type="entry name" value="PolA_pol_head_dom"/>
</dbReference>
<keyword evidence="3 4" id="KW-0694">RNA-binding</keyword>
<organism evidence="6 7">
    <name type="scientific">Gracilariopsis chorda</name>
    <dbReference type="NCBI Taxonomy" id="448386"/>
    <lineage>
        <taxon>Eukaryota</taxon>
        <taxon>Rhodophyta</taxon>
        <taxon>Florideophyceae</taxon>
        <taxon>Rhodymeniophycidae</taxon>
        <taxon>Gracilariales</taxon>
        <taxon>Gracilariaceae</taxon>
        <taxon>Gracilariopsis</taxon>
    </lineage>
</organism>
<evidence type="ECO:0000259" key="5">
    <source>
        <dbReference type="Pfam" id="PF01743"/>
    </source>
</evidence>
<dbReference type="Proteomes" id="UP000247409">
    <property type="component" value="Unassembled WGS sequence"/>
</dbReference>
<evidence type="ECO:0000313" key="6">
    <source>
        <dbReference type="EMBL" id="PXF48378.1"/>
    </source>
</evidence>
<dbReference type="GO" id="GO:0001680">
    <property type="term" value="P:tRNA 3'-terminal CCA addition"/>
    <property type="evidence" value="ECO:0007669"/>
    <property type="project" value="UniProtKB-ARBA"/>
</dbReference>
<comment type="caution">
    <text evidence="6">The sequence shown here is derived from an EMBL/GenBank/DDBJ whole genome shotgun (WGS) entry which is preliminary data.</text>
</comment>
<dbReference type="EMBL" id="NBIV01000014">
    <property type="protein sequence ID" value="PXF48378.1"/>
    <property type="molecule type" value="Genomic_DNA"/>
</dbReference>
<evidence type="ECO:0000256" key="3">
    <source>
        <dbReference type="ARBA" id="ARBA00022884"/>
    </source>
</evidence>
<dbReference type="SUPFAM" id="SSF81301">
    <property type="entry name" value="Nucleotidyltransferase"/>
    <property type="match status" value="1"/>
</dbReference>
<dbReference type="AlphaFoldDB" id="A0A2V3J1V2"/>
<gene>
    <name evidence="6" type="ORF">BWQ96_01838</name>
</gene>
<keyword evidence="2 4" id="KW-0808">Transferase</keyword>
<comment type="similarity">
    <text evidence="1 4">Belongs to the tRNA nucleotidyltransferase/poly(A) polymerase family.</text>
</comment>
<dbReference type="PANTHER" id="PTHR13734:SF5">
    <property type="entry name" value="CCA TRNA NUCLEOTIDYLTRANSFERASE, MITOCHONDRIAL"/>
    <property type="match status" value="1"/>
</dbReference>
<dbReference type="GO" id="GO:0003723">
    <property type="term" value="F:RNA binding"/>
    <property type="evidence" value="ECO:0007669"/>
    <property type="project" value="UniProtKB-KW"/>
</dbReference>
<evidence type="ECO:0000256" key="2">
    <source>
        <dbReference type="ARBA" id="ARBA00022679"/>
    </source>
</evidence>
<dbReference type="Gene3D" id="1.10.3090.10">
    <property type="entry name" value="cca-adding enzyme, domain 2"/>
    <property type="match status" value="1"/>
</dbReference>
<evidence type="ECO:0000256" key="4">
    <source>
        <dbReference type="RuleBase" id="RU003953"/>
    </source>
</evidence>
<dbReference type="Gene3D" id="3.30.460.10">
    <property type="entry name" value="Beta Polymerase, domain 2"/>
    <property type="match status" value="1"/>
</dbReference>
<keyword evidence="7" id="KW-1185">Reference proteome</keyword>
<dbReference type="OrthoDB" id="2182at2759"/>